<dbReference type="InterPro" id="IPR059177">
    <property type="entry name" value="GH29D-like_dom"/>
</dbReference>
<reference evidence="4 5" key="1">
    <citation type="submission" date="2022-10" db="EMBL/GenBank/DDBJ databases">
        <title>Luteolibacter flavescens strain MCCC 1K03193, whole genome shotgun sequencing project.</title>
        <authorList>
            <person name="Zhao G."/>
            <person name="Shen L."/>
        </authorList>
    </citation>
    <scope>NUCLEOTIDE SEQUENCE [LARGE SCALE GENOMIC DNA]</scope>
    <source>
        <strain evidence="4 5">MCCC 1K03193</strain>
    </source>
</reference>
<dbReference type="SUPFAM" id="SSF74853">
    <property type="entry name" value="Lamin A/C globular tail domain"/>
    <property type="match status" value="1"/>
</dbReference>
<feature type="compositionally biased region" description="Pro residues" evidence="1">
    <location>
        <begin position="1369"/>
        <end position="1378"/>
    </location>
</feature>
<evidence type="ECO:0000313" key="4">
    <source>
        <dbReference type="EMBL" id="MCW1886299.1"/>
    </source>
</evidence>
<evidence type="ECO:0000313" key="5">
    <source>
        <dbReference type="Proteomes" id="UP001207930"/>
    </source>
</evidence>
<organism evidence="4 5">
    <name type="scientific">Luteolibacter flavescens</name>
    <dbReference type="NCBI Taxonomy" id="1859460"/>
    <lineage>
        <taxon>Bacteria</taxon>
        <taxon>Pseudomonadati</taxon>
        <taxon>Verrucomicrobiota</taxon>
        <taxon>Verrucomicrobiia</taxon>
        <taxon>Verrucomicrobiales</taxon>
        <taxon>Verrucomicrobiaceae</taxon>
        <taxon>Luteolibacter</taxon>
    </lineage>
</organism>
<protein>
    <submittedName>
        <fullName evidence="4">Lamin tail domain-containing protein</fullName>
    </submittedName>
</protein>
<feature type="signal peptide" evidence="2">
    <location>
        <begin position="1"/>
        <end position="21"/>
    </location>
</feature>
<comment type="caution">
    <text evidence="4">The sequence shown here is derived from an EMBL/GenBank/DDBJ whole genome shotgun (WGS) entry which is preliminary data.</text>
</comment>
<dbReference type="RefSeq" id="WP_264502256.1">
    <property type="nucleotide sequence ID" value="NZ_JAPDDS010000009.1"/>
</dbReference>
<accession>A0ABT3FRT2</accession>
<feature type="region of interest" description="Disordered" evidence="1">
    <location>
        <begin position="1358"/>
        <end position="1378"/>
    </location>
</feature>
<dbReference type="Gene3D" id="2.60.40.1260">
    <property type="entry name" value="Lamin Tail domain"/>
    <property type="match status" value="1"/>
</dbReference>
<dbReference type="Proteomes" id="UP001207930">
    <property type="component" value="Unassembled WGS sequence"/>
</dbReference>
<feature type="chain" id="PRO_5045288225" evidence="2">
    <location>
        <begin position="22"/>
        <end position="1520"/>
    </location>
</feature>
<dbReference type="EMBL" id="JAPDDS010000009">
    <property type="protein sequence ID" value="MCW1886299.1"/>
    <property type="molecule type" value="Genomic_DNA"/>
</dbReference>
<sequence length="1520" mass="161041">MNWSPLPLRVLAAGLAALALAAGATLPEYGTAPVISEFLASNGSGLTDQFGNREDWIEVHNPTKAAVNLNGWYLTGNATNLKKWKFPAVTLPANGYLVVFASNRDLRNAANPLHTNFKLGASGEYLALVRPDGTTIVSEYAPTFPAQVSDISYGLTPVAGESSVLLAAGAPADVLVPSGPLPANWKLPTFTPDASWSSGLSAVGYDTTPMIAGGAKILLVVDTSANAAARAGDQTLVNRLTNTHGHVVTTVDDNAVQAADATGKDLVFVSSTVSASAVNTKLKDVTVPVVNCERGLTDDFLLSVAGSAVSAQTAVHLTTVGAAHPLGAGFPAGPLTVRSSAGNLNAADLSNLAPDAVVVATADAGKPVILEVAAGKKLRGGVIAPASRIHFFLDDDGLGPLTASGLAIFDACILHALGDFVPPPPYHDLIGHDIEPAMHGVRSTAAMRFTFVPESVSQLRALLLKMRCDDGYVAWLNGVEIARRNAPANPTWNSAATAASPGMDLESIDISNRLGLLVAGETNVLAIQGLNVSAADDDFLVMPEVVAATGITTKEEYYTTATPAAANMTSTLGMVPEVVFSKERGYFNAPFSLVLTSPMAETQIRYTTDGTAPTATTGQIYTAPIPVSTTATIRACAYRTGYTSLRPETRTYLYLPDIIQQPATIAGWPNPLISTGTVTKVHDYEMDPTLVSDPAFRDELIEGFADIPTVSVVVKKTDMWTAAGEGGFYRGTDLERAASVEYINPENPEETTQADCGIQGHSHDRMKRSLRLSFKAAYGDKKFDSAIFTGVPWGGEAGNREVDNIVLRAGNNHSFARSWNPTTSTCTEDEFYRATQIAMGRPGSPGRFVHLFINGVYWGLYNAVQRPDADFAASSLGGEKEEWFSVNHGGVHGGGDSTRWDYLTTTLVGKNMANAANYAELGQYVDLPAFVDYVLCAFFIGMDDWPLNNWWGGNRNTPAGPFQFFTWDGETSWGTGNGSNTTAWVHPNFRAINPISSAAPAAKIWQAARANPNFIALVGDRLQKHISAGGALSTAEVVARWDRINTHVEDAIYGESARWGDTMQEPPTRPTIEWRNEVNRVRNIMLTGTPAGTGTTENSTLLRNAMRVQGYFPAIDAPAFSEEGGEVAQGYQLGMTNPNATGTIYYTVDGTDPRLAGGGISSAATAYSGAVVIPYSLVVKARVRQGTVWSALNERSFISEGPAPLRITEIMYHPADPDAEELAEGFSDQNEFEFLEFRNIGTEGLDLTGATFTSGLTFTFGEKTLPLGGTILLVKNAAAFVARYGTEIPVDGVYDGSLDNGGERLRLKNAQGQTLFDITYDDGWHPASDGEGHSLVPVDLAAPLSAFASASGWRASTRIHGSPGATDPPSDPVEPPPLTFVSWRQDVFDSTELADVTVSGADADPDGDGLANVLEYVIGTDPKVPQSSRAGVAGALVTRGAPDLVPTSEGWRFIYARRRQETLGGLTVVAQTCGELSAWTSLPAAVVIGGDDEVEVLAVDLPPGGPGPAFFRLSVTVDAP</sequence>
<dbReference type="Pfam" id="PF00932">
    <property type="entry name" value="LTD"/>
    <property type="match status" value="1"/>
</dbReference>
<dbReference type="Gene3D" id="2.60.120.260">
    <property type="entry name" value="Galactose-binding domain-like"/>
    <property type="match status" value="1"/>
</dbReference>
<dbReference type="Pfam" id="PF08757">
    <property type="entry name" value="CotH"/>
    <property type="match status" value="1"/>
</dbReference>
<dbReference type="PROSITE" id="PS51841">
    <property type="entry name" value="LTD"/>
    <property type="match status" value="1"/>
</dbReference>
<proteinExistence type="predicted"/>
<keyword evidence="2" id="KW-0732">Signal</keyword>
<feature type="domain" description="LTD" evidence="3">
    <location>
        <begin position="28"/>
        <end position="144"/>
    </location>
</feature>
<evidence type="ECO:0000256" key="1">
    <source>
        <dbReference type="SAM" id="MobiDB-lite"/>
    </source>
</evidence>
<evidence type="ECO:0000256" key="2">
    <source>
        <dbReference type="SAM" id="SignalP"/>
    </source>
</evidence>
<evidence type="ECO:0000259" key="3">
    <source>
        <dbReference type="PROSITE" id="PS51841"/>
    </source>
</evidence>
<gene>
    <name evidence="4" type="ORF">OKA04_16295</name>
</gene>
<dbReference type="InterPro" id="IPR014867">
    <property type="entry name" value="Spore_coat_CotH_CotH2/3/7"/>
</dbReference>
<dbReference type="Pfam" id="PF13290">
    <property type="entry name" value="CHB_HEX_C_1"/>
    <property type="match status" value="2"/>
</dbReference>
<name>A0ABT3FRT2_9BACT</name>
<keyword evidence="5" id="KW-1185">Reference proteome</keyword>
<dbReference type="InterPro" id="IPR036415">
    <property type="entry name" value="Lamin_tail_dom_sf"/>
</dbReference>
<dbReference type="InterPro" id="IPR001322">
    <property type="entry name" value="Lamin_tail_dom"/>
</dbReference>